<sequence>MSELTARALLITIAILSGIIVGIVAWLLAVARGEHQAAAIREGGIGFAGGTGFVLVLLNYLGVP</sequence>
<keyword evidence="1" id="KW-1133">Transmembrane helix</keyword>
<evidence type="ECO:0000313" key="2">
    <source>
        <dbReference type="EMBL" id="MBP2189950.1"/>
    </source>
</evidence>
<dbReference type="RefSeq" id="WP_209889390.1">
    <property type="nucleotide sequence ID" value="NZ_JAGGMR010000001.1"/>
</dbReference>
<keyword evidence="1" id="KW-0812">Transmembrane</keyword>
<proteinExistence type="predicted"/>
<evidence type="ECO:0000256" key="1">
    <source>
        <dbReference type="SAM" id="Phobius"/>
    </source>
</evidence>
<feature type="transmembrane region" description="Helical" evidence="1">
    <location>
        <begin position="6"/>
        <end position="31"/>
    </location>
</feature>
<dbReference type="Proteomes" id="UP001519325">
    <property type="component" value="Unassembled WGS sequence"/>
</dbReference>
<accession>A0ABS4QFL8</accession>
<organism evidence="2 3">
    <name type="scientific">Nocardia goodfellowii</name>
    <dbReference type="NCBI Taxonomy" id="882446"/>
    <lineage>
        <taxon>Bacteria</taxon>
        <taxon>Bacillati</taxon>
        <taxon>Actinomycetota</taxon>
        <taxon>Actinomycetes</taxon>
        <taxon>Mycobacteriales</taxon>
        <taxon>Nocardiaceae</taxon>
        <taxon>Nocardia</taxon>
    </lineage>
</organism>
<dbReference type="EMBL" id="JAGGMR010000001">
    <property type="protein sequence ID" value="MBP2189950.1"/>
    <property type="molecule type" value="Genomic_DNA"/>
</dbReference>
<keyword evidence="1" id="KW-0472">Membrane</keyword>
<evidence type="ECO:0000313" key="3">
    <source>
        <dbReference type="Proteomes" id="UP001519325"/>
    </source>
</evidence>
<keyword evidence="3" id="KW-1185">Reference proteome</keyword>
<name>A0ABS4QFL8_9NOCA</name>
<protein>
    <submittedName>
        <fullName evidence="2">Uncharacterized protein</fullName>
    </submittedName>
</protein>
<feature type="transmembrane region" description="Helical" evidence="1">
    <location>
        <begin position="43"/>
        <end position="63"/>
    </location>
</feature>
<gene>
    <name evidence="2" type="ORF">BJ987_002851</name>
</gene>
<reference evidence="2 3" key="1">
    <citation type="submission" date="2021-03" db="EMBL/GenBank/DDBJ databases">
        <title>Sequencing the genomes of 1000 actinobacteria strains.</title>
        <authorList>
            <person name="Klenk H.-P."/>
        </authorList>
    </citation>
    <scope>NUCLEOTIDE SEQUENCE [LARGE SCALE GENOMIC DNA]</scope>
    <source>
        <strain evidence="2 3">DSM 45516</strain>
    </source>
</reference>
<comment type="caution">
    <text evidence="2">The sequence shown here is derived from an EMBL/GenBank/DDBJ whole genome shotgun (WGS) entry which is preliminary data.</text>
</comment>